<evidence type="ECO:0000256" key="1">
    <source>
        <dbReference type="ARBA" id="ARBA00022729"/>
    </source>
</evidence>
<dbReference type="SUPFAM" id="SSF53474">
    <property type="entry name" value="alpha/beta-Hydrolases"/>
    <property type="match status" value="1"/>
</dbReference>
<dbReference type="InterPro" id="IPR011659">
    <property type="entry name" value="WD40"/>
</dbReference>
<accession>A0ABQ8UZB7</accession>
<proteinExistence type="predicted"/>
<dbReference type="Pfam" id="PF07676">
    <property type="entry name" value="PD40"/>
    <property type="match status" value="3"/>
</dbReference>
<dbReference type="InterPro" id="IPR029058">
    <property type="entry name" value="AB_hydrolase_fold"/>
</dbReference>
<comment type="caution">
    <text evidence="7">The sequence shown here is derived from an EMBL/GenBank/DDBJ whole genome shotgun (WGS) entry which is preliminary data.</text>
</comment>
<evidence type="ECO:0000256" key="2">
    <source>
        <dbReference type="ARBA" id="ARBA00022801"/>
    </source>
</evidence>
<evidence type="ECO:0000313" key="7">
    <source>
        <dbReference type="EMBL" id="KAJ4462905.1"/>
    </source>
</evidence>
<feature type="domain" description="Peptidase S9 prolyl oligopeptidase catalytic" evidence="6">
    <location>
        <begin position="501"/>
        <end position="674"/>
    </location>
</feature>
<organism evidence="7 8">
    <name type="scientific">Paratrimastix pyriformis</name>
    <dbReference type="NCBI Taxonomy" id="342808"/>
    <lineage>
        <taxon>Eukaryota</taxon>
        <taxon>Metamonada</taxon>
        <taxon>Preaxostyla</taxon>
        <taxon>Paratrimastigidae</taxon>
        <taxon>Paratrimastix</taxon>
    </lineage>
</organism>
<evidence type="ECO:0000256" key="3">
    <source>
        <dbReference type="ARBA" id="ARBA00022825"/>
    </source>
</evidence>
<sequence>MNRFVVGLLLLCASAYAMHTFTVDDMAAIDRITGPIVSPDGNWFLFSSRIWNKAENKVTTLLWVQNINDGTQTRITSGHAVHDTEFAWAPDSRNVFFLSDRSGSNQVWIVDIVSKQTRQLTFYPVDIDSLKASKTGNYISFSANIYPGKSMEETAILNGQRDASRTTAMVFDNLFVRHWDTFLDGTYRHLFTAAAVSSQQGFPAWNVSADPLDLINLIDPATPVLGDSPSKPWGGAEEINFSPDGQWIAFSIQLGKEQAWNLNRHVYISRPDGKSIRDITPDFQARANIPVFSPDSKSVAFLATAQPGYESDRNRVKIYNIDAATTTVLTEDWDVSPDALEWSAVDPDHIYALAIEKARGKIYALPAKAQYANGRPVAHAPVTALAVTEVTHEHTVASFQLVPNHPNTPLVMSLSGYTFPTDIFALSGLDGHGNVVQLTSRNADIMSQVVMSTPGEEWFAGAYGDQVHSWFFKPHGWKEGQQYPLILYVHGGPENPWEDSWSFRWNPQAMAAQGYAVLAINFHGSSSFGDAFTRAIIRNWGTAPYEDHMKGLDFILAKYPWIDSNRMGAMGASYGGFHINWLNGHTNRFKALVCHDGVFDTRAHYYETEELYFPETEFAYPPYVNQTFFELYNPANFVAHWQTPTLIVHGSRDYRIPDTQGIGAFTALQRRGIPPGCCSSRREPLGAQPQQQHPLAPGGHRLDGQVGPRLSAPAYIPPALSLPSRFPVCGRARSAAPVCTQ</sequence>
<dbReference type="Gene3D" id="3.40.50.1820">
    <property type="entry name" value="alpha/beta hydrolase"/>
    <property type="match status" value="1"/>
</dbReference>
<reference evidence="7" key="1">
    <citation type="journal article" date="2022" name="bioRxiv">
        <title>Genomics of Preaxostyla Flagellates Illuminates Evolutionary Transitions and the Path Towards Mitochondrial Loss.</title>
        <authorList>
            <person name="Novak L.V.F."/>
            <person name="Treitli S.C."/>
            <person name="Pyrih J."/>
            <person name="Halakuc P."/>
            <person name="Pipaliya S.V."/>
            <person name="Vacek V."/>
            <person name="Brzon O."/>
            <person name="Soukal P."/>
            <person name="Eme L."/>
            <person name="Dacks J.B."/>
            <person name="Karnkowska A."/>
            <person name="Elias M."/>
            <person name="Hampl V."/>
        </authorList>
    </citation>
    <scope>NUCLEOTIDE SEQUENCE</scope>
    <source>
        <strain evidence="7">RCP-MX</strain>
    </source>
</reference>
<name>A0ABQ8UZB7_9EUKA</name>
<dbReference type="Gene3D" id="2.120.10.30">
    <property type="entry name" value="TolB, C-terminal domain"/>
    <property type="match status" value="2"/>
</dbReference>
<dbReference type="Proteomes" id="UP001141327">
    <property type="component" value="Unassembled WGS sequence"/>
</dbReference>
<keyword evidence="2" id="KW-0378">Hydrolase</keyword>
<feature type="chain" id="PRO_5047325722" evidence="5">
    <location>
        <begin position="18"/>
        <end position="741"/>
    </location>
</feature>
<keyword evidence="3" id="KW-0720">Serine protease</keyword>
<evidence type="ECO:0000256" key="5">
    <source>
        <dbReference type="SAM" id="SignalP"/>
    </source>
</evidence>
<keyword evidence="8" id="KW-1185">Reference proteome</keyword>
<keyword evidence="1 5" id="KW-0732">Signal</keyword>
<evidence type="ECO:0000313" key="8">
    <source>
        <dbReference type="Proteomes" id="UP001141327"/>
    </source>
</evidence>
<keyword evidence="3" id="KW-0645">Protease</keyword>
<gene>
    <name evidence="7" type="ORF">PAPYR_119</name>
</gene>
<protein>
    <submittedName>
        <fullName evidence="7">Dipeptidyl-peptidase 4</fullName>
    </submittedName>
</protein>
<dbReference type="PANTHER" id="PTHR42776">
    <property type="entry name" value="SERINE PEPTIDASE S9 FAMILY MEMBER"/>
    <property type="match status" value="1"/>
</dbReference>
<dbReference type="SUPFAM" id="SSF82171">
    <property type="entry name" value="DPP6 N-terminal domain-like"/>
    <property type="match status" value="1"/>
</dbReference>
<evidence type="ECO:0000259" key="6">
    <source>
        <dbReference type="Pfam" id="PF00326"/>
    </source>
</evidence>
<feature type="signal peptide" evidence="5">
    <location>
        <begin position="1"/>
        <end position="17"/>
    </location>
</feature>
<feature type="region of interest" description="Disordered" evidence="4">
    <location>
        <begin position="679"/>
        <end position="708"/>
    </location>
</feature>
<evidence type="ECO:0000256" key="4">
    <source>
        <dbReference type="SAM" id="MobiDB-lite"/>
    </source>
</evidence>
<dbReference type="Pfam" id="PF00326">
    <property type="entry name" value="Peptidase_S9"/>
    <property type="match status" value="1"/>
</dbReference>
<dbReference type="InterPro" id="IPR001375">
    <property type="entry name" value="Peptidase_S9_cat"/>
</dbReference>
<dbReference type="EMBL" id="JAPMOS010000001">
    <property type="protein sequence ID" value="KAJ4462905.1"/>
    <property type="molecule type" value="Genomic_DNA"/>
</dbReference>
<dbReference type="InterPro" id="IPR011042">
    <property type="entry name" value="6-blade_b-propeller_TolB-like"/>
</dbReference>
<dbReference type="PANTHER" id="PTHR42776:SF13">
    <property type="entry name" value="DIPEPTIDYL-PEPTIDASE 5"/>
    <property type="match status" value="1"/>
</dbReference>